<keyword evidence="3" id="KW-0732">Signal</keyword>
<feature type="chain" id="PRO_5047449447" evidence="3">
    <location>
        <begin position="31"/>
        <end position="498"/>
    </location>
</feature>
<evidence type="ECO:0000313" key="5">
    <source>
        <dbReference type="EMBL" id="MCC9641056.1"/>
    </source>
</evidence>
<feature type="region of interest" description="Disordered" evidence="2">
    <location>
        <begin position="470"/>
        <end position="498"/>
    </location>
</feature>
<sequence>MNHLSRCWMVVLLPSTLAFLSAISLDSAWADGPAAGDHSRPNIVLIVVDDLGWNDVGYHNPEMHTPHIDELVRQNVELNRFYVAPQCSPTRAGLLTGRYPHRFGMLDHVISPTQTDGLPESETTIAEMLADAGYQHRAMMGKWHLGLRSKLFHPMNHGFTEFYGHYNGAIDYFRRVRRGEPDWHRNDQSIVESGYSTELLTEEATGFIKRNSAGESPYFLYLAYNSPHSPMQALQGDLDIEGFDKSQGRIASDDARLAKREGDPDYGRSGTGNSLRQTFRANVRALDRGIGRVMESIERSGESDDTLVIFASDNGGVPSHGGSNVPLRGNKFEIYEGGVRVVAALRWPAVFPKPLVNEDTLAYIDVWPTIAKVAGVQDFDQPIDGENMLPKLMEESAAWSRTLYLRESGVIHGEWKLVATDKKRNQPAKPPELFHLRHDPWEETDLANQKPAKVRELLKLAKTFRELKGPAAESKYDGPWPPKNWELPEEPSSKLQDR</sequence>
<evidence type="ECO:0000259" key="4">
    <source>
        <dbReference type="Pfam" id="PF00884"/>
    </source>
</evidence>
<dbReference type="Gene3D" id="3.30.1120.10">
    <property type="match status" value="1"/>
</dbReference>
<dbReference type="InterPro" id="IPR017850">
    <property type="entry name" value="Alkaline_phosphatase_core_sf"/>
</dbReference>
<dbReference type="EMBL" id="JAJKFW010000004">
    <property type="protein sequence ID" value="MCC9641056.1"/>
    <property type="molecule type" value="Genomic_DNA"/>
</dbReference>
<evidence type="ECO:0000256" key="2">
    <source>
        <dbReference type="SAM" id="MobiDB-lite"/>
    </source>
</evidence>
<keyword evidence="6" id="KW-1185">Reference proteome</keyword>
<dbReference type="Pfam" id="PF00884">
    <property type="entry name" value="Sulfatase"/>
    <property type="match status" value="1"/>
</dbReference>
<dbReference type="InterPro" id="IPR000917">
    <property type="entry name" value="Sulfatase_N"/>
</dbReference>
<dbReference type="PANTHER" id="PTHR42693:SF27">
    <property type="entry name" value="ARYLSULFATASE B [PRECURSOR]"/>
    <property type="match status" value="1"/>
</dbReference>
<evidence type="ECO:0000256" key="1">
    <source>
        <dbReference type="ARBA" id="ARBA00008779"/>
    </source>
</evidence>
<proteinExistence type="inferred from homology"/>
<evidence type="ECO:0000256" key="3">
    <source>
        <dbReference type="SAM" id="SignalP"/>
    </source>
</evidence>
<dbReference type="Proteomes" id="UP001430306">
    <property type="component" value="Unassembled WGS sequence"/>
</dbReference>
<dbReference type="SUPFAM" id="SSF53649">
    <property type="entry name" value="Alkaline phosphatase-like"/>
    <property type="match status" value="1"/>
</dbReference>
<dbReference type="InterPro" id="IPR050738">
    <property type="entry name" value="Sulfatase"/>
</dbReference>
<dbReference type="PANTHER" id="PTHR42693">
    <property type="entry name" value="ARYLSULFATASE FAMILY MEMBER"/>
    <property type="match status" value="1"/>
</dbReference>
<feature type="signal peptide" evidence="3">
    <location>
        <begin position="1"/>
        <end position="30"/>
    </location>
</feature>
<accession>A0ABS8NBX3</accession>
<dbReference type="RefSeq" id="WP_230270937.1">
    <property type="nucleotide sequence ID" value="NZ_JAJKFW010000004.1"/>
</dbReference>
<reference evidence="5" key="1">
    <citation type="submission" date="2021-11" db="EMBL/GenBank/DDBJ databases">
        <title>Genome sequence.</title>
        <authorList>
            <person name="Sun Q."/>
        </authorList>
    </citation>
    <scope>NUCLEOTIDE SEQUENCE</scope>
    <source>
        <strain evidence="5">JC740</strain>
    </source>
</reference>
<organism evidence="5 6">
    <name type="scientific">Rhodopirellula halodulae</name>
    <dbReference type="NCBI Taxonomy" id="2894198"/>
    <lineage>
        <taxon>Bacteria</taxon>
        <taxon>Pseudomonadati</taxon>
        <taxon>Planctomycetota</taxon>
        <taxon>Planctomycetia</taxon>
        <taxon>Pirellulales</taxon>
        <taxon>Pirellulaceae</taxon>
        <taxon>Rhodopirellula</taxon>
    </lineage>
</organism>
<gene>
    <name evidence="5" type="ORF">LOC71_02140</name>
</gene>
<protein>
    <submittedName>
        <fullName evidence="5">Sulfatase-like hydrolase/transferase</fullName>
    </submittedName>
</protein>
<comment type="similarity">
    <text evidence="1">Belongs to the sulfatase family.</text>
</comment>
<feature type="domain" description="Sulfatase N-terminal" evidence="4">
    <location>
        <begin position="41"/>
        <end position="376"/>
    </location>
</feature>
<comment type="caution">
    <text evidence="5">The sequence shown here is derived from an EMBL/GenBank/DDBJ whole genome shotgun (WGS) entry which is preliminary data.</text>
</comment>
<dbReference type="Gene3D" id="3.40.720.10">
    <property type="entry name" value="Alkaline Phosphatase, subunit A"/>
    <property type="match status" value="1"/>
</dbReference>
<name>A0ABS8NBX3_9BACT</name>
<evidence type="ECO:0000313" key="6">
    <source>
        <dbReference type="Proteomes" id="UP001430306"/>
    </source>
</evidence>